<dbReference type="GO" id="GO:0050118">
    <property type="term" value="F:N-acetyldiaminopimelate deacetylase activity"/>
    <property type="evidence" value="ECO:0007669"/>
    <property type="project" value="UniProtKB-ARBA"/>
</dbReference>
<evidence type="ECO:0000313" key="4">
    <source>
        <dbReference type="EMBL" id="EDM99974.1"/>
    </source>
</evidence>
<organism evidence="4 5">
    <name type="scientific">Pseudoflavonifractor capillosus ATCC 29799</name>
    <dbReference type="NCBI Taxonomy" id="411467"/>
    <lineage>
        <taxon>Bacteria</taxon>
        <taxon>Bacillati</taxon>
        <taxon>Bacillota</taxon>
        <taxon>Clostridia</taxon>
        <taxon>Eubacteriales</taxon>
        <taxon>Oscillospiraceae</taxon>
        <taxon>Pseudoflavonifractor</taxon>
    </lineage>
</organism>
<feature type="binding site" evidence="2">
    <location>
        <position position="168"/>
    </location>
    <ligand>
        <name>Mn(2+)</name>
        <dbReference type="ChEBI" id="CHEBI:29035"/>
        <label>2</label>
    </ligand>
</feature>
<dbReference type="GO" id="GO:0046872">
    <property type="term" value="F:metal ion binding"/>
    <property type="evidence" value="ECO:0007669"/>
    <property type="project" value="UniProtKB-KW"/>
</dbReference>
<dbReference type="Pfam" id="PF01546">
    <property type="entry name" value="Peptidase_M20"/>
    <property type="match status" value="1"/>
</dbReference>
<dbReference type="Pfam" id="PF07687">
    <property type="entry name" value="M20_dimer"/>
    <property type="match status" value="1"/>
</dbReference>
<dbReference type="PANTHER" id="PTHR11014">
    <property type="entry name" value="PEPTIDASE M20 FAMILY MEMBER"/>
    <property type="match status" value="1"/>
</dbReference>
<dbReference type="GO" id="GO:0019877">
    <property type="term" value="P:diaminopimelate biosynthetic process"/>
    <property type="evidence" value="ECO:0007669"/>
    <property type="project" value="UniProtKB-ARBA"/>
</dbReference>
<keyword evidence="1 4" id="KW-0378">Hydrolase</keyword>
<dbReference type="InterPro" id="IPR036264">
    <property type="entry name" value="Bact_exopeptidase_dim_dom"/>
</dbReference>
<feature type="binding site" evidence="2">
    <location>
        <position position="140"/>
    </location>
    <ligand>
        <name>Mn(2+)</name>
        <dbReference type="ChEBI" id="CHEBI:29035"/>
        <label>2</label>
    </ligand>
</feature>
<evidence type="ECO:0000256" key="2">
    <source>
        <dbReference type="PIRSR" id="PIRSR005962-1"/>
    </source>
</evidence>
<dbReference type="InterPro" id="IPR017439">
    <property type="entry name" value="Amidohydrolase"/>
</dbReference>
<dbReference type="PANTHER" id="PTHR11014:SF63">
    <property type="entry name" value="METALLOPEPTIDASE, PUTATIVE (AFU_ORTHOLOGUE AFUA_6G09600)-RELATED"/>
    <property type="match status" value="1"/>
</dbReference>
<dbReference type="CDD" id="cd03886">
    <property type="entry name" value="M20_Acy1"/>
    <property type="match status" value="1"/>
</dbReference>
<evidence type="ECO:0000259" key="3">
    <source>
        <dbReference type="Pfam" id="PF07687"/>
    </source>
</evidence>
<dbReference type="eggNOG" id="COG1473">
    <property type="taxonomic scope" value="Bacteria"/>
</dbReference>
<dbReference type="FunFam" id="3.30.70.360:FF:000001">
    <property type="entry name" value="N-acetyldiaminopimelate deacetylase"/>
    <property type="match status" value="1"/>
</dbReference>
<feature type="binding site" evidence="2">
    <location>
        <position position="104"/>
    </location>
    <ligand>
        <name>Mn(2+)</name>
        <dbReference type="ChEBI" id="CHEBI:29035"/>
        <label>2</label>
    </ligand>
</feature>
<name>A6NVK5_9FIRM</name>
<dbReference type="Gene3D" id="3.30.70.360">
    <property type="match status" value="1"/>
</dbReference>
<dbReference type="Proteomes" id="UP000003639">
    <property type="component" value="Unassembled WGS sequence"/>
</dbReference>
<evidence type="ECO:0000313" key="5">
    <source>
        <dbReference type="Proteomes" id="UP000003639"/>
    </source>
</evidence>
<gene>
    <name evidence="4" type="ORF">BACCAP_02247</name>
</gene>
<sequence length="397" mass="42069">MAFTMTLLEEARALAPTLEELKAQLHRRPEMSFHEVNTTAKIRTLLEPLGVEFLDLGMETGVAALLRGGKSGPTVALRADIDAITLQEPEGPDSSEVEGVMHACGHDFHTTCLYGAAQLLAARREQLSGAVLLIFQPAEEVTQGAAAMLRHGLWEKAGGKPAAIFGLHNRPEVPCGQIAVLPGPIMAGKNNFTLTLYGKSGHGGSPHKCVDVIVPGAAIVNAAQTVVSRCTDPLDSLVCSVCSIHAGTPDNFAPDLLTMTGSLRAHSDAVLADASAKLESLARDIAAAYGCTADFVLEPQVPVTWNGPETTALAKQAAAELVGEENVVQPRPDMGSEDFAVLSQGIPSFFYWLGSGFPDQENPCWHNVHFRTDDDALPLGAALLARSAELALSHFSR</sequence>
<dbReference type="PIRSF" id="PIRSF005962">
    <property type="entry name" value="Pept_M20D_amidohydro"/>
    <property type="match status" value="1"/>
</dbReference>
<comment type="cofactor">
    <cofactor evidence="2">
        <name>Mn(2+)</name>
        <dbReference type="ChEBI" id="CHEBI:29035"/>
    </cofactor>
    <text evidence="2">The Mn(2+) ion enhances activity.</text>
</comment>
<dbReference type="InterPro" id="IPR011650">
    <property type="entry name" value="Peptidase_M20_dimer"/>
</dbReference>
<evidence type="ECO:0000256" key="1">
    <source>
        <dbReference type="ARBA" id="ARBA00022801"/>
    </source>
</evidence>
<dbReference type="SUPFAM" id="SSF55031">
    <property type="entry name" value="Bacterial exopeptidase dimerisation domain"/>
    <property type="match status" value="1"/>
</dbReference>
<feature type="binding site" evidence="2">
    <location>
        <position position="106"/>
    </location>
    <ligand>
        <name>Mn(2+)</name>
        <dbReference type="ChEBI" id="CHEBI:29035"/>
        <label>2</label>
    </ligand>
</feature>
<dbReference type="AlphaFoldDB" id="A6NVK5"/>
<feature type="binding site" evidence="2">
    <location>
        <position position="366"/>
    </location>
    <ligand>
        <name>Mn(2+)</name>
        <dbReference type="ChEBI" id="CHEBI:29035"/>
        <label>2</label>
    </ligand>
</feature>
<proteinExistence type="predicted"/>
<protein>
    <submittedName>
        <fullName evidence="4">Amidohydrolase</fullName>
    </submittedName>
</protein>
<dbReference type="EMBL" id="AAXG02000013">
    <property type="protein sequence ID" value="EDM99974.1"/>
    <property type="molecule type" value="Genomic_DNA"/>
</dbReference>
<dbReference type="STRING" id="411467.BACCAP_02247"/>
<dbReference type="NCBIfam" id="TIGR01891">
    <property type="entry name" value="amidohydrolases"/>
    <property type="match status" value="1"/>
</dbReference>
<keyword evidence="2" id="KW-0479">Metal-binding</keyword>
<dbReference type="SUPFAM" id="SSF53187">
    <property type="entry name" value="Zn-dependent exopeptidases"/>
    <property type="match status" value="1"/>
</dbReference>
<reference evidence="4 5" key="1">
    <citation type="submission" date="2007-04" db="EMBL/GenBank/DDBJ databases">
        <authorList>
            <person name="Fulton L."/>
            <person name="Clifton S."/>
            <person name="Fulton B."/>
            <person name="Xu J."/>
            <person name="Minx P."/>
            <person name="Pepin K.H."/>
            <person name="Johnson M."/>
            <person name="Thiruvilangam P."/>
            <person name="Bhonagiri V."/>
            <person name="Nash W.E."/>
            <person name="Mardis E.R."/>
            <person name="Wilson R.K."/>
        </authorList>
    </citation>
    <scope>NUCLEOTIDE SEQUENCE [LARGE SCALE GENOMIC DNA]</scope>
    <source>
        <strain evidence="4 5">ATCC 29799</strain>
    </source>
</reference>
<accession>A6NVK5</accession>
<reference evidence="4 5" key="2">
    <citation type="submission" date="2007-06" db="EMBL/GenBank/DDBJ databases">
        <title>Draft genome sequence of Pseudoflavonifractor capillosus ATCC 29799.</title>
        <authorList>
            <person name="Sudarsanam P."/>
            <person name="Ley R."/>
            <person name="Guruge J."/>
            <person name="Turnbaugh P.J."/>
            <person name="Mahowald M."/>
            <person name="Liep D."/>
            <person name="Gordon J."/>
        </authorList>
    </citation>
    <scope>NUCLEOTIDE SEQUENCE [LARGE SCALE GENOMIC DNA]</scope>
    <source>
        <strain evidence="4 5">ATCC 29799</strain>
    </source>
</reference>
<keyword evidence="5" id="KW-1185">Reference proteome</keyword>
<keyword evidence="2" id="KW-0464">Manganese</keyword>
<comment type="caution">
    <text evidence="4">The sequence shown here is derived from an EMBL/GenBank/DDBJ whole genome shotgun (WGS) entry which is preliminary data.</text>
</comment>
<dbReference type="InterPro" id="IPR002933">
    <property type="entry name" value="Peptidase_M20"/>
</dbReference>
<dbReference type="Gene3D" id="3.40.630.10">
    <property type="entry name" value="Zn peptidases"/>
    <property type="match status" value="1"/>
</dbReference>
<feature type="domain" description="Peptidase M20 dimerisation" evidence="3">
    <location>
        <begin position="190"/>
        <end position="288"/>
    </location>
</feature>